<proteinExistence type="predicted"/>
<dbReference type="AlphaFoldDB" id="A0A081FWE3"/>
<organism evidence="1 2">
    <name type="scientific">Marinobacterium lacunae</name>
    <dbReference type="NCBI Taxonomy" id="1232683"/>
    <lineage>
        <taxon>Bacteria</taxon>
        <taxon>Pseudomonadati</taxon>
        <taxon>Pseudomonadota</taxon>
        <taxon>Gammaproteobacteria</taxon>
        <taxon>Oceanospirillales</taxon>
        <taxon>Oceanospirillaceae</taxon>
        <taxon>Marinobacterium</taxon>
    </lineage>
</organism>
<evidence type="ECO:0000313" key="1">
    <source>
        <dbReference type="EMBL" id="KEA62848.1"/>
    </source>
</evidence>
<dbReference type="EMBL" id="JMQN01000045">
    <property type="protein sequence ID" value="KEA62848.1"/>
    <property type="molecule type" value="Genomic_DNA"/>
</dbReference>
<reference evidence="1 2" key="1">
    <citation type="submission" date="2014-04" db="EMBL/GenBank/DDBJ databases">
        <title>Marinobacterium kochiensis sp. nov., isolated from sediment sample collected from Kochi backwaters in Kerala, India.</title>
        <authorList>
            <person name="Singh A."/>
            <person name="Pinnaka A.K."/>
        </authorList>
    </citation>
    <scope>NUCLEOTIDE SEQUENCE [LARGE SCALE GENOMIC DNA]</scope>
    <source>
        <strain evidence="1 2">AK27</strain>
    </source>
</reference>
<sequence>MLGVFDTPGQVDFFLSLHTDNPLKVPALRQFDAGPGWLRLGRDGELHYPHYSGVYQVGLKSYRVMPVAAQEGMFNASYGDRDHVDYLGQGSEKEVCLLVYGHFDSRLRGCKLC</sequence>
<dbReference type="PATRIC" id="fig|1232683.4.peg.2908"/>
<dbReference type="STRING" id="1232683.ADIMK_2957"/>
<evidence type="ECO:0000313" key="2">
    <source>
        <dbReference type="Proteomes" id="UP000028252"/>
    </source>
</evidence>
<keyword evidence="2" id="KW-1185">Reference proteome</keyword>
<dbReference type="Proteomes" id="UP000028252">
    <property type="component" value="Unassembled WGS sequence"/>
</dbReference>
<gene>
    <name evidence="1" type="ORF">ADIMK_2957</name>
</gene>
<name>A0A081FWE3_9GAMM</name>
<comment type="caution">
    <text evidence="1">The sequence shown here is derived from an EMBL/GenBank/DDBJ whole genome shotgun (WGS) entry which is preliminary data.</text>
</comment>
<accession>A0A081FWE3</accession>
<protein>
    <submittedName>
        <fullName evidence="1">Uncharacterized protein</fullName>
    </submittedName>
</protein>